<dbReference type="Proteomes" id="UP001595075">
    <property type="component" value="Unassembled WGS sequence"/>
</dbReference>
<reference evidence="1 2" key="1">
    <citation type="journal article" date="2024" name="Commun. Biol.">
        <title>Comparative genomic analysis of thermophilic fungi reveals convergent evolutionary adaptations and gene losses.</title>
        <authorList>
            <person name="Steindorff A.S."/>
            <person name="Aguilar-Pontes M.V."/>
            <person name="Robinson A.J."/>
            <person name="Andreopoulos B."/>
            <person name="LaButti K."/>
            <person name="Kuo A."/>
            <person name="Mondo S."/>
            <person name="Riley R."/>
            <person name="Otillar R."/>
            <person name="Haridas S."/>
            <person name="Lipzen A."/>
            <person name="Grimwood J."/>
            <person name="Schmutz J."/>
            <person name="Clum A."/>
            <person name="Reid I.D."/>
            <person name="Moisan M.C."/>
            <person name="Butler G."/>
            <person name="Nguyen T.T.M."/>
            <person name="Dewar K."/>
            <person name="Conant G."/>
            <person name="Drula E."/>
            <person name="Henrissat B."/>
            <person name="Hansel C."/>
            <person name="Singer S."/>
            <person name="Hutchinson M.I."/>
            <person name="de Vries R.P."/>
            <person name="Natvig D.O."/>
            <person name="Powell A.J."/>
            <person name="Tsang A."/>
            <person name="Grigoriev I.V."/>
        </authorList>
    </citation>
    <scope>NUCLEOTIDE SEQUENCE [LARGE SCALE GENOMIC DNA]</scope>
    <source>
        <strain evidence="1 2">CBS 494.80</strain>
    </source>
</reference>
<keyword evidence="2" id="KW-1185">Reference proteome</keyword>
<accession>A0ABR4BRH6</accession>
<sequence length="92" mass="10284">MPQVNQPVLVLGNTRPLLHRQHNLKIQLHQPHRTYTSIRRTTTILQHTLLDLSLFSSFSILVSSSLGIGASAKKLVILCSNHQHTQGSRLQG</sequence>
<gene>
    <name evidence="1" type="ORF">VTL71DRAFT_9996</name>
</gene>
<protein>
    <submittedName>
        <fullName evidence="1">Uncharacterized protein</fullName>
    </submittedName>
</protein>
<name>A0ABR4BRH6_9HELO</name>
<organism evidence="1 2">
    <name type="scientific">Oculimacula yallundae</name>
    <dbReference type="NCBI Taxonomy" id="86028"/>
    <lineage>
        <taxon>Eukaryota</taxon>
        <taxon>Fungi</taxon>
        <taxon>Dikarya</taxon>
        <taxon>Ascomycota</taxon>
        <taxon>Pezizomycotina</taxon>
        <taxon>Leotiomycetes</taxon>
        <taxon>Helotiales</taxon>
        <taxon>Ploettnerulaceae</taxon>
        <taxon>Oculimacula</taxon>
    </lineage>
</organism>
<proteinExistence type="predicted"/>
<comment type="caution">
    <text evidence="1">The sequence shown here is derived from an EMBL/GenBank/DDBJ whole genome shotgun (WGS) entry which is preliminary data.</text>
</comment>
<evidence type="ECO:0000313" key="1">
    <source>
        <dbReference type="EMBL" id="KAL2059841.1"/>
    </source>
</evidence>
<dbReference type="EMBL" id="JAZHXI010000025">
    <property type="protein sequence ID" value="KAL2059841.1"/>
    <property type="molecule type" value="Genomic_DNA"/>
</dbReference>
<feature type="non-terminal residue" evidence="1">
    <location>
        <position position="92"/>
    </location>
</feature>
<evidence type="ECO:0000313" key="2">
    <source>
        <dbReference type="Proteomes" id="UP001595075"/>
    </source>
</evidence>